<protein>
    <submittedName>
        <fullName evidence="1">Uncharacterized protein</fullName>
    </submittedName>
</protein>
<comment type="caution">
    <text evidence="1">The sequence shown here is derived from an EMBL/GenBank/DDBJ whole genome shotgun (WGS) entry which is preliminary data.</text>
</comment>
<proteinExistence type="predicted"/>
<reference evidence="1 2" key="1">
    <citation type="submission" date="2019-03" db="EMBL/GenBank/DDBJ databases">
        <title>Complete Genome Sequence of Paraburkholderia dipogonis ICMP 19430T, a Nitrogen-fixing Symbiont of the South African Invasive Legume Dipogon lignosus in New Zealand.</title>
        <authorList>
            <person name="De Meyer S.E."/>
        </authorList>
    </citation>
    <scope>NUCLEOTIDE SEQUENCE [LARGE SCALE GENOMIC DNA]</scope>
    <source>
        <strain evidence="1 2">ICMP 19430</strain>
    </source>
</reference>
<accession>A0A4Y8MVU1</accession>
<dbReference type="AlphaFoldDB" id="A0A4Y8MVU1"/>
<name>A0A4Y8MVU1_9BURK</name>
<dbReference type="RefSeq" id="WP_134464883.1">
    <property type="nucleotide sequence ID" value="NZ_JBHSXU010000002.1"/>
</dbReference>
<organism evidence="1 2">
    <name type="scientific">Paraburkholderia dipogonis</name>
    <dbReference type="NCBI Taxonomy" id="1211383"/>
    <lineage>
        <taxon>Bacteria</taxon>
        <taxon>Pseudomonadati</taxon>
        <taxon>Pseudomonadota</taxon>
        <taxon>Betaproteobacteria</taxon>
        <taxon>Burkholderiales</taxon>
        <taxon>Burkholderiaceae</taxon>
        <taxon>Paraburkholderia</taxon>
    </lineage>
</organism>
<evidence type="ECO:0000313" key="2">
    <source>
        <dbReference type="Proteomes" id="UP000297385"/>
    </source>
</evidence>
<gene>
    <name evidence="1" type="ORF">E2553_33910</name>
</gene>
<evidence type="ECO:0000313" key="1">
    <source>
        <dbReference type="EMBL" id="TFE41656.1"/>
    </source>
</evidence>
<sequence length="119" mass="13519">MRFLSRDLTRWVMRAVAARFDRVLRRRESGMVVVVLDGNSSKDALIGREVSWAGARFDLASGGGYCVALQVRELWMMGVVWGRMYRATGLWGAKCHGFRLAWLSPVADWMSPCDHVRRG</sequence>
<dbReference type="Proteomes" id="UP000297385">
    <property type="component" value="Unassembled WGS sequence"/>
</dbReference>
<dbReference type="EMBL" id="SNVI01000002">
    <property type="protein sequence ID" value="TFE41656.1"/>
    <property type="molecule type" value="Genomic_DNA"/>
</dbReference>